<dbReference type="AlphaFoldDB" id="A0A0K0FI00"/>
<sequence length="295" mass="33979">MSDASALVNDNQRYCSTEIEVNFQSAIDKSKGRHKNVDEVLRKLSNEPLDNEEKKVLQYFANQLYQLIFIDNKRWSQKRNISSDFIVALEHKLGENSKNIVFKSKLTSSLSSEQSRINRRDANASSNYSPNVVQNLKNSIINEDQLRSFLSDRMMPDFINQYLKVVDIKKVEEILSRFQSTEPALPGQPNDAFGILLENLKIQPRYIWQSNPVSEKICFVFSTGTMSVFAGTIFIYQADRVEDIVKIGLSLALQIGMPCEENLKILLSYFAFKMDIPPSKFFRKKAVYSSRFERI</sequence>
<reference evidence="1" key="1">
    <citation type="submission" date="2014-07" db="EMBL/GenBank/DDBJ databases">
        <authorList>
            <person name="Martin A.A"/>
            <person name="De Silva N."/>
        </authorList>
    </citation>
    <scope>NUCLEOTIDE SEQUENCE</scope>
</reference>
<reference evidence="2" key="2">
    <citation type="submission" date="2015-08" db="UniProtKB">
        <authorList>
            <consortium name="WormBaseParasite"/>
        </authorList>
    </citation>
    <scope>IDENTIFICATION</scope>
</reference>
<accession>A0A0K0FI00</accession>
<dbReference type="WBParaSite" id="SVE_0851800.1">
    <property type="protein sequence ID" value="SVE_0851800.1"/>
    <property type="gene ID" value="SVE_0851800"/>
</dbReference>
<organism evidence="1 2">
    <name type="scientific">Strongyloides venezuelensis</name>
    <name type="common">Threadworm</name>
    <dbReference type="NCBI Taxonomy" id="75913"/>
    <lineage>
        <taxon>Eukaryota</taxon>
        <taxon>Metazoa</taxon>
        <taxon>Ecdysozoa</taxon>
        <taxon>Nematoda</taxon>
        <taxon>Chromadorea</taxon>
        <taxon>Rhabditida</taxon>
        <taxon>Tylenchina</taxon>
        <taxon>Panagrolaimomorpha</taxon>
        <taxon>Strongyloidoidea</taxon>
        <taxon>Strongyloididae</taxon>
        <taxon>Strongyloides</taxon>
    </lineage>
</organism>
<proteinExistence type="predicted"/>
<protein>
    <submittedName>
        <fullName evidence="2">Nitroreductase domain-containing protein</fullName>
    </submittedName>
</protein>
<evidence type="ECO:0000313" key="1">
    <source>
        <dbReference type="Proteomes" id="UP000035680"/>
    </source>
</evidence>
<dbReference type="Proteomes" id="UP000035680">
    <property type="component" value="Unassembled WGS sequence"/>
</dbReference>
<keyword evidence="1" id="KW-1185">Reference proteome</keyword>
<evidence type="ECO:0000313" key="2">
    <source>
        <dbReference type="WBParaSite" id="SVE_0851800.1"/>
    </source>
</evidence>
<name>A0A0K0FI00_STRVS</name>